<dbReference type="InterPro" id="IPR001496">
    <property type="entry name" value="SOCS_box"/>
</dbReference>
<organism evidence="5 6">
    <name type="scientific">Cryptolaemus montrouzieri</name>
    <dbReference type="NCBI Taxonomy" id="559131"/>
    <lineage>
        <taxon>Eukaryota</taxon>
        <taxon>Metazoa</taxon>
        <taxon>Ecdysozoa</taxon>
        <taxon>Arthropoda</taxon>
        <taxon>Hexapoda</taxon>
        <taxon>Insecta</taxon>
        <taxon>Pterygota</taxon>
        <taxon>Neoptera</taxon>
        <taxon>Endopterygota</taxon>
        <taxon>Coleoptera</taxon>
        <taxon>Polyphaga</taxon>
        <taxon>Cucujiformia</taxon>
        <taxon>Coccinelloidea</taxon>
        <taxon>Coccinellidae</taxon>
        <taxon>Scymninae</taxon>
        <taxon>Scymnini</taxon>
        <taxon>Cryptolaemus</taxon>
    </lineage>
</organism>
<dbReference type="Pfam" id="PF13637">
    <property type="entry name" value="Ank_4"/>
    <property type="match status" value="1"/>
</dbReference>
<dbReference type="PROSITE" id="PS50088">
    <property type="entry name" value="ANK_REPEAT"/>
    <property type="match status" value="6"/>
</dbReference>
<evidence type="ECO:0000313" key="6">
    <source>
        <dbReference type="Proteomes" id="UP001516400"/>
    </source>
</evidence>
<feature type="repeat" description="ANK" evidence="3">
    <location>
        <begin position="267"/>
        <end position="299"/>
    </location>
</feature>
<evidence type="ECO:0000256" key="3">
    <source>
        <dbReference type="PROSITE-ProRule" id="PRU00023"/>
    </source>
</evidence>
<feature type="repeat" description="ANK" evidence="3">
    <location>
        <begin position="329"/>
        <end position="361"/>
    </location>
</feature>
<keyword evidence="1" id="KW-0677">Repeat</keyword>
<dbReference type="AlphaFoldDB" id="A0ABD2NVH2"/>
<dbReference type="PROSITE" id="PS50297">
    <property type="entry name" value="ANK_REP_REGION"/>
    <property type="match status" value="6"/>
</dbReference>
<feature type="repeat" description="ANK" evidence="3">
    <location>
        <begin position="234"/>
        <end position="266"/>
    </location>
</feature>
<dbReference type="SMART" id="SM00969">
    <property type="entry name" value="SOCS_box"/>
    <property type="match status" value="1"/>
</dbReference>
<name>A0ABD2NVH2_9CUCU</name>
<evidence type="ECO:0000256" key="2">
    <source>
        <dbReference type="ARBA" id="ARBA00023043"/>
    </source>
</evidence>
<dbReference type="PANTHER" id="PTHR24189:SF50">
    <property type="entry name" value="ANKYRIN REPEAT AND SOCS BOX PROTEIN 2"/>
    <property type="match status" value="1"/>
</dbReference>
<feature type="domain" description="SOCS box" evidence="4">
    <location>
        <begin position="517"/>
        <end position="565"/>
    </location>
</feature>
<keyword evidence="2 3" id="KW-0040">ANK repeat</keyword>
<dbReference type="SUPFAM" id="SSF48403">
    <property type="entry name" value="Ankyrin repeat"/>
    <property type="match status" value="1"/>
</dbReference>
<keyword evidence="6" id="KW-1185">Reference proteome</keyword>
<reference evidence="5 6" key="1">
    <citation type="journal article" date="2021" name="BMC Biol.">
        <title>Horizontally acquired antibacterial genes associated with adaptive radiation of ladybird beetles.</title>
        <authorList>
            <person name="Li H.S."/>
            <person name="Tang X.F."/>
            <person name="Huang Y.H."/>
            <person name="Xu Z.Y."/>
            <person name="Chen M.L."/>
            <person name="Du X.Y."/>
            <person name="Qiu B.Y."/>
            <person name="Chen P.T."/>
            <person name="Zhang W."/>
            <person name="Slipinski A."/>
            <person name="Escalona H.E."/>
            <person name="Waterhouse R.M."/>
            <person name="Zwick A."/>
            <person name="Pang H."/>
        </authorList>
    </citation>
    <scope>NUCLEOTIDE SEQUENCE [LARGE SCALE GENOMIC DNA]</scope>
    <source>
        <strain evidence="5">SYSU2018</strain>
    </source>
</reference>
<dbReference type="Proteomes" id="UP001516400">
    <property type="component" value="Unassembled WGS sequence"/>
</dbReference>
<dbReference type="Pfam" id="PF07525">
    <property type="entry name" value="SOCS_box"/>
    <property type="match status" value="1"/>
</dbReference>
<dbReference type="InterPro" id="IPR036036">
    <property type="entry name" value="SOCS_box-like_dom_sf"/>
</dbReference>
<gene>
    <name evidence="5" type="ORF">HHI36_005923</name>
</gene>
<accession>A0ABD2NVH2</accession>
<dbReference type="InterPro" id="IPR050745">
    <property type="entry name" value="Multifunctional_regulatory"/>
</dbReference>
<protein>
    <recommendedName>
        <fullName evidence="4">SOCS box domain-containing protein</fullName>
    </recommendedName>
</protein>
<dbReference type="Pfam" id="PF12796">
    <property type="entry name" value="Ank_2"/>
    <property type="match status" value="2"/>
</dbReference>
<evidence type="ECO:0000313" key="5">
    <source>
        <dbReference type="EMBL" id="KAL3282756.1"/>
    </source>
</evidence>
<dbReference type="InterPro" id="IPR002110">
    <property type="entry name" value="Ankyrin_rpt"/>
</dbReference>
<dbReference type="Gene3D" id="1.10.750.20">
    <property type="entry name" value="SOCS box"/>
    <property type="match status" value="1"/>
</dbReference>
<dbReference type="EMBL" id="JABFTP020000144">
    <property type="protein sequence ID" value="KAL3282756.1"/>
    <property type="molecule type" value="Genomic_DNA"/>
</dbReference>
<proteinExistence type="predicted"/>
<comment type="caution">
    <text evidence="5">The sequence shown here is derived from an EMBL/GenBank/DDBJ whole genome shotgun (WGS) entry which is preliminary data.</text>
</comment>
<evidence type="ECO:0000259" key="4">
    <source>
        <dbReference type="PROSITE" id="PS50225"/>
    </source>
</evidence>
<evidence type="ECO:0000256" key="1">
    <source>
        <dbReference type="ARBA" id="ARBA00022737"/>
    </source>
</evidence>
<feature type="repeat" description="ANK" evidence="3">
    <location>
        <begin position="201"/>
        <end position="233"/>
    </location>
</feature>
<dbReference type="CDD" id="cd03716">
    <property type="entry name" value="SOCS_ASB_like"/>
    <property type="match status" value="1"/>
</dbReference>
<dbReference type="InterPro" id="IPR036770">
    <property type="entry name" value="Ankyrin_rpt-contain_sf"/>
</dbReference>
<dbReference type="Gene3D" id="1.25.40.20">
    <property type="entry name" value="Ankyrin repeat-containing domain"/>
    <property type="match status" value="3"/>
</dbReference>
<dbReference type="FunFam" id="1.10.750.20:FF:000001">
    <property type="entry name" value="Ankyrin repeat and SOCS box containing 1"/>
    <property type="match status" value="1"/>
</dbReference>
<dbReference type="SMART" id="SM00248">
    <property type="entry name" value="ANK"/>
    <property type="match status" value="11"/>
</dbReference>
<feature type="repeat" description="ANK" evidence="3">
    <location>
        <begin position="166"/>
        <end position="198"/>
    </location>
</feature>
<sequence length="565" mass="64109">MAHEALMKALESKDIREIENNLAKEEGLINMNQLCANGTSLACAAAKTGDLKILKMISDVCDVQSLTLDLKNKNCPKPQTLNIGTRKNIGYFVLNRDCDENEFGEGPTPEGMEDLQWDTEMNEQDFKERSPSPEEESIYNWYAKILTKTPLYLESPEYGISRLDCSGMNVLHYAVNSNNLEMVEYLLKVYKELNVNQCDSNLASPLHMAVKNGNVEMVKFLLDHGAFVNCRNRDEQTALHIACQNGSSSLIHILLEFKSDIHVLDHEGRNPLILSVINNSEDSLRILLEKGARINFEDDFGFTALRRAVWMNNTNLTRILIEHGARVFESHCLLHLAARNNNLEIIQALGRGGARWDVRDNEGNTPLMIACSRKNLQVAEYLLRNGASPNIVNYINGMSAMHICVQDIREPQCLIQFIDLLVRFEADMNSYSHQCGSVLFYAIILENITGACALIQHGVNINFKDDRAYFDNLSLAKRHGNLELVKMIVYSGFKFSNMISDLNNTRDAPLDPIHEFLWESKTKPMSLRELCRVSIRKSLGKHIVKKIYELPLPSILQRYLTLEIL</sequence>
<dbReference type="SMART" id="SM00253">
    <property type="entry name" value="SOCS"/>
    <property type="match status" value="1"/>
</dbReference>
<dbReference type="SUPFAM" id="SSF158235">
    <property type="entry name" value="SOCS box-like"/>
    <property type="match status" value="1"/>
</dbReference>
<feature type="repeat" description="ANK" evidence="3">
    <location>
        <begin position="362"/>
        <end position="394"/>
    </location>
</feature>
<dbReference type="PROSITE" id="PS50225">
    <property type="entry name" value="SOCS"/>
    <property type="match status" value="1"/>
</dbReference>
<dbReference type="PANTHER" id="PTHR24189">
    <property type="entry name" value="MYOTROPHIN"/>
    <property type="match status" value="1"/>
</dbReference>